<name>A0A1H4J2H8_9BACT</name>
<feature type="transmembrane region" description="Helical" evidence="1">
    <location>
        <begin position="6"/>
        <end position="29"/>
    </location>
</feature>
<dbReference type="Proteomes" id="UP000182409">
    <property type="component" value="Unassembled WGS sequence"/>
</dbReference>
<organism evidence="2 3">
    <name type="scientific">Terriglobus roseus</name>
    <dbReference type="NCBI Taxonomy" id="392734"/>
    <lineage>
        <taxon>Bacteria</taxon>
        <taxon>Pseudomonadati</taxon>
        <taxon>Acidobacteriota</taxon>
        <taxon>Terriglobia</taxon>
        <taxon>Terriglobales</taxon>
        <taxon>Acidobacteriaceae</taxon>
        <taxon>Terriglobus</taxon>
    </lineage>
</organism>
<evidence type="ECO:0008006" key="4">
    <source>
        <dbReference type="Google" id="ProtNLM"/>
    </source>
</evidence>
<dbReference type="RefSeq" id="WP_074652032.1">
    <property type="nucleotide sequence ID" value="NZ_FNSD01000001.1"/>
</dbReference>
<evidence type="ECO:0000313" key="3">
    <source>
        <dbReference type="Proteomes" id="UP000182409"/>
    </source>
</evidence>
<accession>A0A1H4J2H8</accession>
<keyword evidence="1" id="KW-1133">Transmembrane helix</keyword>
<keyword evidence="1" id="KW-0812">Transmembrane</keyword>
<protein>
    <recommendedName>
        <fullName evidence="4">Protein kilB</fullName>
    </recommendedName>
</protein>
<dbReference type="OrthoDB" id="4154725at2"/>
<keyword evidence="1" id="KW-0472">Membrane</keyword>
<evidence type="ECO:0000313" key="2">
    <source>
        <dbReference type="EMBL" id="SEB40427.1"/>
    </source>
</evidence>
<evidence type="ECO:0000256" key="1">
    <source>
        <dbReference type="SAM" id="Phobius"/>
    </source>
</evidence>
<proteinExistence type="predicted"/>
<gene>
    <name evidence="2" type="ORF">SAMN05443244_0308</name>
</gene>
<dbReference type="AlphaFoldDB" id="A0A1H4J2H8"/>
<dbReference type="EMBL" id="FNSD01000001">
    <property type="protein sequence ID" value="SEB40427.1"/>
    <property type="molecule type" value="Genomic_DNA"/>
</dbReference>
<sequence>MQPQTVTLIVAVMGIAGTLAGGMASQWMTRRAQHKQWLRDQRKQEWRELLNTLTKAFATIIRLEQVGVAYDPDSQLELAAAKESANNVIRDRIFIAPEVGDMNVLRAWTLIMNSSRRGDLNDAQNRFHNLAADIVLSALKTSE</sequence>
<reference evidence="2 3" key="1">
    <citation type="submission" date="2016-10" db="EMBL/GenBank/DDBJ databases">
        <authorList>
            <person name="de Groot N.N."/>
        </authorList>
    </citation>
    <scope>NUCLEOTIDE SEQUENCE [LARGE SCALE GENOMIC DNA]</scope>
    <source>
        <strain evidence="2 3">AB35.6</strain>
    </source>
</reference>